<dbReference type="SUPFAM" id="SSF55729">
    <property type="entry name" value="Acyl-CoA N-acyltransferases (Nat)"/>
    <property type="match status" value="1"/>
</dbReference>
<dbReference type="CDD" id="cd04301">
    <property type="entry name" value="NAT_SF"/>
    <property type="match status" value="1"/>
</dbReference>
<dbReference type="PROSITE" id="PS51186">
    <property type="entry name" value="GNAT"/>
    <property type="match status" value="1"/>
</dbReference>
<dbReference type="EMBL" id="JQSG02000003">
    <property type="protein sequence ID" value="OBS09471.1"/>
    <property type="molecule type" value="Genomic_DNA"/>
</dbReference>
<evidence type="ECO:0000259" key="3">
    <source>
        <dbReference type="PROSITE" id="PS51186"/>
    </source>
</evidence>
<evidence type="ECO:0000313" key="4">
    <source>
        <dbReference type="EMBL" id="OBS09471.1"/>
    </source>
</evidence>
<gene>
    <name evidence="4" type="ORF">Thpro_021799</name>
</gene>
<keyword evidence="1" id="KW-0808">Transferase</keyword>
<organism evidence="4 5">
    <name type="scientific">Acidihalobacter prosperus</name>
    <dbReference type="NCBI Taxonomy" id="160660"/>
    <lineage>
        <taxon>Bacteria</taxon>
        <taxon>Pseudomonadati</taxon>
        <taxon>Pseudomonadota</taxon>
        <taxon>Gammaproteobacteria</taxon>
        <taxon>Chromatiales</taxon>
        <taxon>Ectothiorhodospiraceae</taxon>
        <taxon>Acidihalobacter</taxon>
    </lineage>
</organism>
<feature type="domain" description="N-acetyltransferase" evidence="3">
    <location>
        <begin position="23"/>
        <end position="157"/>
    </location>
</feature>
<accession>A0A1A6C4I1</accession>
<dbReference type="GO" id="GO:0005737">
    <property type="term" value="C:cytoplasm"/>
    <property type="evidence" value="ECO:0007669"/>
    <property type="project" value="TreeGrafter"/>
</dbReference>
<proteinExistence type="predicted"/>
<dbReference type="PANTHER" id="PTHR43626">
    <property type="entry name" value="ACYL-COA N-ACYLTRANSFERASE"/>
    <property type="match status" value="1"/>
</dbReference>
<dbReference type="GO" id="GO:0008080">
    <property type="term" value="F:N-acetyltransferase activity"/>
    <property type="evidence" value="ECO:0007669"/>
    <property type="project" value="InterPro"/>
</dbReference>
<dbReference type="InterPro" id="IPR000182">
    <property type="entry name" value="GNAT_dom"/>
</dbReference>
<dbReference type="AlphaFoldDB" id="A0A1A6C4I1"/>
<dbReference type="Pfam" id="PF13508">
    <property type="entry name" value="Acetyltransf_7"/>
    <property type="match status" value="1"/>
</dbReference>
<dbReference type="RefSeq" id="WP_201786968.1">
    <property type="nucleotide sequence ID" value="NZ_JQSG02000003.1"/>
</dbReference>
<protein>
    <submittedName>
        <fullName evidence="4">GNAT family N-acetyltransferase</fullName>
    </submittedName>
</protein>
<comment type="caution">
    <text evidence="4">The sequence shown here is derived from an EMBL/GenBank/DDBJ whole genome shotgun (WGS) entry which is preliminary data.</text>
</comment>
<dbReference type="InterPro" id="IPR016181">
    <property type="entry name" value="Acyl_CoA_acyltransferase"/>
</dbReference>
<evidence type="ECO:0000313" key="5">
    <source>
        <dbReference type="Proteomes" id="UP000029273"/>
    </source>
</evidence>
<dbReference type="PANTHER" id="PTHR43626:SF4">
    <property type="entry name" value="GCN5-RELATED N-ACETYLTRANSFERASE 2, CHLOROPLASTIC"/>
    <property type="match status" value="1"/>
</dbReference>
<dbReference type="InterPro" id="IPR045039">
    <property type="entry name" value="NSI-like"/>
</dbReference>
<sequence length="158" mass="17983">MSTEGGVVTGDDLTAADSATAWRTVERLNDAQIDQLVDLYRGESWCANRRLEDVERMLAHTDVIVALVEGPDDALVGFARVLTDFVYRATLYDVIVRADRRGSGLGAELLDRVVNHPRLREVDYIDLFCRPEMIPFYRRWGFSEDMGALLMMRRKKGE</sequence>
<reference evidence="4 5" key="1">
    <citation type="journal article" date="2014" name="Genome Announc.">
        <title>Draft Genome Sequence of the Iron-Oxidizing, Acidophilic, and Halotolerant 'Thiobacillus prosperus' Type Strain DSM 5130.</title>
        <authorList>
            <person name="Ossandon F.J."/>
            <person name="Cardenas J.P."/>
            <person name="Corbett M."/>
            <person name="Quatrini R."/>
            <person name="Holmes D.S."/>
            <person name="Watkin E."/>
        </authorList>
    </citation>
    <scope>NUCLEOTIDE SEQUENCE [LARGE SCALE GENOMIC DNA]</scope>
    <source>
        <strain evidence="4 5">DSM 5130</strain>
    </source>
</reference>
<keyword evidence="5" id="KW-1185">Reference proteome</keyword>
<evidence type="ECO:0000256" key="1">
    <source>
        <dbReference type="ARBA" id="ARBA00022679"/>
    </source>
</evidence>
<dbReference type="Proteomes" id="UP000029273">
    <property type="component" value="Unassembled WGS sequence"/>
</dbReference>
<evidence type="ECO:0000256" key="2">
    <source>
        <dbReference type="ARBA" id="ARBA00023315"/>
    </source>
</evidence>
<dbReference type="Gene3D" id="3.40.630.30">
    <property type="match status" value="1"/>
</dbReference>
<name>A0A1A6C4I1_9GAMM</name>
<keyword evidence="2" id="KW-0012">Acyltransferase</keyword>